<dbReference type="Proteomes" id="UP000247569">
    <property type="component" value="Unassembled WGS sequence"/>
</dbReference>
<proteinExistence type="predicted"/>
<dbReference type="InterPro" id="IPR021607">
    <property type="entry name" value="DUF3224"/>
</dbReference>
<protein>
    <submittedName>
        <fullName evidence="1">Uncharacterized protein DUF3224</fullName>
    </submittedName>
</protein>
<dbReference type="Gene3D" id="2.40.350.10">
    <property type="entry name" value="SO1590-like"/>
    <property type="match status" value="1"/>
</dbReference>
<dbReference type="OrthoDB" id="69764at2"/>
<dbReference type="InterPro" id="IPR023159">
    <property type="entry name" value="SO1590-like_sf"/>
</dbReference>
<evidence type="ECO:0000313" key="2">
    <source>
        <dbReference type="Proteomes" id="UP000247569"/>
    </source>
</evidence>
<reference evidence="1 2" key="1">
    <citation type="submission" date="2018-05" db="EMBL/GenBank/DDBJ databases">
        <title>Genomic Encyclopedia of Type Strains, Phase IV (KMG-IV): sequencing the most valuable type-strain genomes for metagenomic binning, comparative biology and taxonomic classification.</title>
        <authorList>
            <person name="Goeker M."/>
        </authorList>
    </citation>
    <scope>NUCLEOTIDE SEQUENCE [LARGE SCALE GENOMIC DNA]</scope>
    <source>
        <strain evidence="1 2">DSM 44704</strain>
    </source>
</reference>
<evidence type="ECO:0000313" key="1">
    <source>
        <dbReference type="EMBL" id="PXX55647.1"/>
    </source>
</evidence>
<dbReference type="Pfam" id="PF11528">
    <property type="entry name" value="DUF3224"/>
    <property type="match status" value="1"/>
</dbReference>
<accession>A0A318JQH4</accession>
<dbReference type="AlphaFoldDB" id="A0A318JQH4"/>
<name>A0A318JQH4_9NOCA</name>
<dbReference type="RefSeq" id="WP_040741076.1">
    <property type="nucleotide sequence ID" value="NZ_QJKF01000021.1"/>
</dbReference>
<comment type="caution">
    <text evidence="1">The sequence shown here is derived from an EMBL/GenBank/DDBJ whole genome shotgun (WGS) entry which is preliminary data.</text>
</comment>
<gene>
    <name evidence="1" type="ORF">DFR70_121116</name>
</gene>
<sequence>MTDQYETRTVEALFQIIDFNETVYGEPETGPKLTRVRIRKTYSGVIEGSGVVEVLTAQGDSGAGFVASERIEGVLEGRPGTFVIQHGGVAQGDTQSTYGSIVPGSGTGELVGIAGRAVEAQQAVLTLTYTL</sequence>
<keyword evidence="2" id="KW-1185">Reference proteome</keyword>
<dbReference type="EMBL" id="QJKF01000021">
    <property type="protein sequence ID" value="PXX55647.1"/>
    <property type="molecule type" value="Genomic_DNA"/>
</dbReference>
<organism evidence="1 2">
    <name type="scientific">Nocardia tenerifensis</name>
    <dbReference type="NCBI Taxonomy" id="228006"/>
    <lineage>
        <taxon>Bacteria</taxon>
        <taxon>Bacillati</taxon>
        <taxon>Actinomycetota</taxon>
        <taxon>Actinomycetes</taxon>
        <taxon>Mycobacteriales</taxon>
        <taxon>Nocardiaceae</taxon>
        <taxon>Nocardia</taxon>
    </lineage>
</organism>
<dbReference type="SUPFAM" id="SSF159238">
    <property type="entry name" value="SO1590-like"/>
    <property type="match status" value="1"/>
</dbReference>